<evidence type="ECO:0000256" key="1">
    <source>
        <dbReference type="ARBA" id="ARBA00004141"/>
    </source>
</evidence>
<organism evidence="7">
    <name type="scientific">Corethrella appendiculata</name>
    <dbReference type="NCBI Taxonomy" id="1370023"/>
    <lineage>
        <taxon>Eukaryota</taxon>
        <taxon>Metazoa</taxon>
        <taxon>Ecdysozoa</taxon>
        <taxon>Arthropoda</taxon>
        <taxon>Hexapoda</taxon>
        <taxon>Insecta</taxon>
        <taxon>Pterygota</taxon>
        <taxon>Neoptera</taxon>
        <taxon>Endopterygota</taxon>
        <taxon>Diptera</taxon>
        <taxon>Nematocera</taxon>
        <taxon>Culicoidea</taxon>
        <taxon>Chaoboridae</taxon>
        <taxon>Corethrella</taxon>
    </lineage>
</organism>
<feature type="transmembrane region" description="Helical" evidence="6">
    <location>
        <begin position="131"/>
        <end position="150"/>
    </location>
</feature>
<accession>U5ET33</accession>
<proteinExistence type="evidence at transcript level"/>
<evidence type="ECO:0000256" key="2">
    <source>
        <dbReference type="ARBA" id="ARBA00006208"/>
    </source>
</evidence>
<evidence type="ECO:0000256" key="3">
    <source>
        <dbReference type="ARBA" id="ARBA00022692"/>
    </source>
</evidence>
<evidence type="ECO:0000256" key="5">
    <source>
        <dbReference type="ARBA" id="ARBA00023136"/>
    </source>
</evidence>
<dbReference type="AlphaFoldDB" id="U5ET33"/>
<dbReference type="Pfam" id="PF04241">
    <property type="entry name" value="DUF423"/>
    <property type="match status" value="1"/>
</dbReference>
<dbReference type="InterPro" id="IPR006696">
    <property type="entry name" value="DUF423"/>
</dbReference>
<evidence type="ECO:0000256" key="6">
    <source>
        <dbReference type="SAM" id="Phobius"/>
    </source>
</evidence>
<protein>
    <submittedName>
        <fullName evidence="7">Putative conserved plasma membrane protein</fullName>
    </submittedName>
</protein>
<reference evidence="7" key="1">
    <citation type="journal article" date="2014" name="Insect Biochem. Mol. Biol.">
        <title>An insight into the sialome of the frog biting fly, Corethrella appendiculata.</title>
        <authorList>
            <person name="Ribeiro J.M.C."/>
            <person name="Chagas A.C."/>
            <person name="Pham V.M."/>
            <person name="Lounibos L.P."/>
            <person name="Calvo E."/>
        </authorList>
    </citation>
    <scope>NUCLEOTIDE SEQUENCE</scope>
    <source>
        <tissue evidence="7">Salivary glands</tissue>
    </source>
</reference>
<dbReference type="EMBL" id="GANO01002112">
    <property type="protein sequence ID" value="JAB57759.1"/>
    <property type="molecule type" value="mRNA"/>
</dbReference>
<name>U5ET33_9DIPT</name>
<keyword evidence="3 6" id="KW-0812">Transmembrane</keyword>
<dbReference type="GO" id="GO:0016020">
    <property type="term" value="C:membrane"/>
    <property type="evidence" value="ECO:0007669"/>
    <property type="project" value="UniProtKB-SubCell"/>
</dbReference>
<comment type="similarity">
    <text evidence="2">Belongs to the TMEM256 family.</text>
</comment>
<dbReference type="PANTHER" id="PTHR43461:SF1">
    <property type="entry name" value="TRANSMEMBRANE PROTEIN 256"/>
    <property type="match status" value="1"/>
</dbReference>
<feature type="transmembrane region" description="Helical" evidence="6">
    <location>
        <begin position="68"/>
        <end position="87"/>
    </location>
</feature>
<keyword evidence="5 6" id="KW-0472">Membrane</keyword>
<evidence type="ECO:0000313" key="7">
    <source>
        <dbReference type="EMBL" id="JAB57759.1"/>
    </source>
</evidence>
<dbReference type="PANTHER" id="PTHR43461">
    <property type="entry name" value="TRANSMEMBRANE PROTEIN 256"/>
    <property type="match status" value="1"/>
</dbReference>
<keyword evidence="4 6" id="KW-1133">Transmembrane helix</keyword>
<feature type="transmembrane region" description="Helical" evidence="6">
    <location>
        <begin position="162"/>
        <end position="178"/>
    </location>
</feature>
<sequence length="179" mass="19348">MGINDAINYALFTNPISSNIGTGLNAGLRAIGLRSKTTSVADKAAVETVKIVTERLPLYQLAGCNRQLIRLAGISGAAAVILGAWGAHHNFERNDDEKEERDPNAIFATANRYHFFHSIALLSVPLARRPMLTGAIMSSGMLLFCGSCYYTAITNDKRFNKLAPTGGLLLILAWISLII</sequence>
<evidence type="ECO:0000256" key="4">
    <source>
        <dbReference type="ARBA" id="ARBA00022989"/>
    </source>
</evidence>
<comment type="subcellular location">
    <subcellularLocation>
        <location evidence="1">Membrane</location>
        <topology evidence="1">Multi-pass membrane protein</topology>
    </subcellularLocation>
</comment>